<dbReference type="Pfam" id="PF22936">
    <property type="entry name" value="Pol_BBD"/>
    <property type="match status" value="1"/>
</dbReference>
<organism evidence="3 4">
    <name type="scientific">Cannabis sativa</name>
    <name type="common">Hemp</name>
    <name type="synonym">Marijuana</name>
    <dbReference type="NCBI Taxonomy" id="3483"/>
    <lineage>
        <taxon>Eukaryota</taxon>
        <taxon>Viridiplantae</taxon>
        <taxon>Streptophyta</taxon>
        <taxon>Embryophyta</taxon>
        <taxon>Tracheophyta</taxon>
        <taxon>Spermatophyta</taxon>
        <taxon>Magnoliopsida</taxon>
        <taxon>eudicotyledons</taxon>
        <taxon>Gunneridae</taxon>
        <taxon>Pentapetalae</taxon>
        <taxon>rosids</taxon>
        <taxon>fabids</taxon>
        <taxon>Rosales</taxon>
        <taxon>Cannabaceae</taxon>
        <taxon>Cannabis</taxon>
    </lineage>
</organism>
<evidence type="ECO:0000313" key="3">
    <source>
        <dbReference type="EnsemblPlants" id="cds.evm.model.06.663"/>
    </source>
</evidence>
<proteinExistence type="predicted"/>
<dbReference type="InterPro" id="IPR054722">
    <property type="entry name" value="PolX-like_BBD"/>
</dbReference>
<protein>
    <recommendedName>
        <fullName evidence="2">Retrovirus-related Pol polyprotein from transposon TNT 1-94-like beta-barrel domain-containing protein</fullName>
    </recommendedName>
</protein>
<evidence type="ECO:0000259" key="2">
    <source>
        <dbReference type="Pfam" id="PF22936"/>
    </source>
</evidence>
<dbReference type="EMBL" id="UZAU01000575">
    <property type="status" value="NOT_ANNOTATED_CDS"/>
    <property type="molecule type" value="Genomic_DNA"/>
</dbReference>
<name>A0A803PZB6_CANSA</name>
<dbReference type="EnsemblPlants" id="evm.model.06.663">
    <property type="protein sequence ID" value="cds.evm.model.06.663"/>
    <property type="gene ID" value="evm.TU.06.663"/>
</dbReference>
<feature type="compositionally biased region" description="Polar residues" evidence="1">
    <location>
        <begin position="22"/>
        <end position="46"/>
    </location>
</feature>
<dbReference type="Gramene" id="evm.model.06.663">
    <property type="protein sequence ID" value="cds.evm.model.06.663"/>
    <property type="gene ID" value="evm.TU.06.663"/>
</dbReference>
<evidence type="ECO:0000313" key="4">
    <source>
        <dbReference type="Proteomes" id="UP000596661"/>
    </source>
</evidence>
<keyword evidence="4" id="KW-1185">Reference proteome</keyword>
<sequence>MVVHEERQSKLENPQLPLLASVQESTQPPTALAQNPSTSAASTNPRPNKKMRPYCSNCHKPSHLKEKYFFLISFPPGYGDKKKFDELSIHYASTSVDQYGGLANLSKQEDILAIISLLTQKLQPTPATDASKPFASHVSGKSSHNCLWIVDSGASHHICCDISLFSSMHKNTIAHTVTLPNGSTIRVHNSDDINISQDLSISNVLYVLTFQFNLFSVSSFFTNTSNNIHFTTDSCTVHGPQNKSIGTAKRIGNLYFLLQFANSPTSPFTTTKTPFRGGF</sequence>
<reference evidence="3" key="1">
    <citation type="submission" date="2018-11" db="EMBL/GenBank/DDBJ databases">
        <authorList>
            <person name="Grassa J C."/>
        </authorList>
    </citation>
    <scope>NUCLEOTIDE SEQUENCE [LARGE SCALE GENOMIC DNA]</scope>
</reference>
<reference evidence="3" key="2">
    <citation type="submission" date="2021-03" db="UniProtKB">
        <authorList>
            <consortium name="EnsemblPlants"/>
        </authorList>
    </citation>
    <scope>IDENTIFICATION</scope>
</reference>
<dbReference type="AlphaFoldDB" id="A0A803PZB6"/>
<feature type="region of interest" description="Disordered" evidence="1">
    <location>
        <begin position="1"/>
        <end position="52"/>
    </location>
</feature>
<accession>A0A803PZB6</accession>
<dbReference type="OMA" id="HICCDIS"/>
<dbReference type="Proteomes" id="UP000596661">
    <property type="component" value="Chromosome 6"/>
</dbReference>
<evidence type="ECO:0000256" key="1">
    <source>
        <dbReference type="SAM" id="MobiDB-lite"/>
    </source>
</evidence>
<feature type="domain" description="Retrovirus-related Pol polyprotein from transposon TNT 1-94-like beta-barrel" evidence="2">
    <location>
        <begin position="148"/>
        <end position="220"/>
    </location>
</feature>
<feature type="compositionally biased region" description="Basic and acidic residues" evidence="1">
    <location>
        <begin position="1"/>
        <end position="10"/>
    </location>
</feature>